<dbReference type="EMBL" id="PCVG01000047">
    <property type="protein sequence ID" value="PIQ68493.1"/>
    <property type="molecule type" value="Genomic_DNA"/>
</dbReference>
<comment type="caution">
    <text evidence="1">The sequence shown here is derived from an EMBL/GenBank/DDBJ whole genome shotgun (WGS) entry which is preliminary data.</text>
</comment>
<reference evidence="1 2" key="1">
    <citation type="submission" date="2017-09" db="EMBL/GenBank/DDBJ databases">
        <title>Depth-based differentiation of microbial function through sediment-hosted aquifers and enrichment of novel symbionts in the deep terrestrial subsurface.</title>
        <authorList>
            <person name="Probst A.J."/>
            <person name="Ladd B."/>
            <person name="Jarett J.K."/>
            <person name="Geller-Mcgrath D.E."/>
            <person name="Sieber C.M."/>
            <person name="Emerson J.B."/>
            <person name="Anantharaman K."/>
            <person name="Thomas B.C."/>
            <person name="Malmstrom R."/>
            <person name="Stieglmeier M."/>
            <person name="Klingl A."/>
            <person name="Woyke T."/>
            <person name="Ryan C.M."/>
            <person name="Banfield J.F."/>
        </authorList>
    </citation>
    <scope>NUCLEOTIDE SEQUENCE [LARGE SCALE GENOMIC DNA]</scope>
    <source>
        <strain evidence="1">CG11_big_fil_rev_8_21_14_0_20_46_11</strain>
    </source>
</reference>
<dbReference type="AlphaFoldDB" id="A0A2H0KD45"/>
<accession>A0A2H0KD45</accession>
<protein>
    <recommendedName>
        <fullName evidence="3">Phage-Barnase-EndoU-ColicinE5/D-RelE like nuclease 2 domain-containing protein</fullName>
    </recommendedName>
</protein>
<sequence length="158" mass="18674">MNQIDPQKFNKVKQRAEGFYKTIGTIKCPYFKGEVNFNAKGLDHIKFKAWNRTRLIEDQYMRLSLIHLAPEIIKRSSTLQGKWETRNFVRVKTNSRWEAVMKCISFYEFIAVIDNTRAKVIVKEIEGGEKFFWSIIPFWGVDKDTRQRILHSGKPEVD</sequence>
<proteinExistence type="predicted"/>
<organism evidence="1 2">
    <name type="scientific">Candidatus Taylorbacteria bacterium CG11_big_fil_rev_8_21_14_0_20_46_11</name>
    <dbReference type="NCBI Taxonomy" id="1975025"/>
    <lineage>
        <taxon>Bacteria</taxon>
        <taxon>Candidatus Tayloriibacteriota</taxon>
    </lineage>
</organism>
<evidence type="ECO:0000313" key="2">
    <source>
        <dbReference type="Proteomes" id="UP000229342"/>
    </source>
</evidence>
<evidence type="ECO:0000313" key="1">
    <source>
        <dbReference type="EMBL" id="PIQ68493.1"/>
    </source>
</evidence>
<name>A0A2H0KD45_9BACT</name>
<evidence type="ECO:0008006" key="3">
    <source>
        <dbReference type="Google" id="ProtNLM"/>
    </source>
</evidence>
<gene>
    <name evidence="1" type="ORF">COV91_03820</name>
</gene>
<dbReference type="Proteomes" id="UP000229342">
    <property type="component" value="Unassembled WGS sequence"/>
</dbReference>